<dbReference type="Gene3D" id="1.20.140.10">
    <property type="entry name" value="Butyryl-CoA Dehydrogenase, subunit A, domain 3"/>
    <property type="match status" value="1"/>
</dbReference>
<feature type="domain" description="Acyl-CoA dehydrogenase/oxidase C-terminal" evidence="6">
    <location>
        <begin position="219"/>
        <end position="363"/>
    </location>
</feature>
<evidence type="ECO:0000259" key="8">
    <source>
        <dbReference type="Pfam" id="PF02771"/>
    </source>
</evidence>
<dbReference type="InterPro" id="IPR013786">
    <property type="entry name" value="AcylCoA_DH/ox_N"/>
</dbReference>
<dbReference type="Gene3D" id="1.10.540.10">
    <property type="entry name" value="Acyl-CoA dehydrogenase/oxidase, N-terminal domain"/>
    <property type="match status" value="1"/>
</dbReference>
<sequence>MTATDRLRDLLQDKYADRIAEWERAGAFPDDVASGLADTGVLGAMVPAEHGGTAWSHRAYGEANRLVAQHSCGLQSLLTVHGMVTSALNRSGSVPMRAELAELAAAGTVAAFALTEAAAGSDVRALRAAAEPAPDGWRLTGTKRWVSFGQIAGLFLVFANTPDGDAAFAVRRDDPGVRITPEAVTAGFRASRLAILDLDGCEVGPERLVGRPGFGLTQVGGRALVLGRMCVAFGSVGLAETALNAALARLDQPGPTGRRLRDHQLLRGLVADAVVAARGARLLAESAADALDARAEWAVSETLAAKLAASRAATVAAGVSAQIHGAEGLVEDGPVHRRVCDARVMEVIEGNTQLVQDLLADQVLARWRAESRPGDRRSR</sequence>
<proteinExistence type="inferred from homology"/>
<reference evidence="9 10" key="1">
    <citation type="submission" date="2020-02" db="EMBL/GenBank/DDBJ databases">
        <title>Acidophilic actinobacteria isolated from forest soil.</title>
        <authorList>
            <person name="Golinska P."/>
        </authorList>
    </citation>
    <scope>NUCLEOTIDE SEQUENCE [LARGE SCALE GENOMIC DNA]</scope>
    <source>
        <strain evidence="9 10">NL8</strain>
    </source>
</reference>
<keyword evidence="10" id="KW-1185">Reference proteome</keyword>
<comment type="caution">
    <text evidence="9">The sequence shown here is derived from an EMBL/GenBank/DDBJ whole genome shotgun (WGS) entry which is preliminary data.</text>
</comment>
<dbReference type="EMBL" id="JAAFYZ010000051">
    <property type="protein sequence ID" value="MBS2548567.1"/>
    <property type="molecule type" value="Genomic_DNA"/>
</dbReference>
<dbReference type="InterPro" id="IPR009100">
    <property type="entry name" value="AcylCoA_DH/oxidase_NM_dom_sf"/>
</dbReference>
<protein>
    <submittedName>
        <fullName evidence="9">Acyl-CoA/acyl-ACP dehydrogenase</fullName>
    </submittedName>
</protein>
<gene>
    <name evidence="9" type="ORF">KGQ19_17000</name>
</gene>
<feature type="domain" description="Acyl-CoA dehydrogenase/oxidase N-terminal" evidence="8">
    <location>
        <begin position="5"/>
        <end position="102"/>
    </location>
</feature>
<dbReference type="SUPFAM" id="SSF47203">
    <property type="entry name" value="Acyl-CoA dehydrogenase C-terminal domain-like"/>
    <property type="match status" value="1"/>
</dbReference>
<dbReference type="Pfam" id="PF02770">
    <property type="entry name" value="Acyl-CoA_dh_M"/>
    <property type="match status" value="1"/>
</dbReference>
<evidence type="ECO:0000256" key="5">
    <source>
        <dbReference type="RuleBase" id="RU362125"/>
    </source>
</evidence>
<evidence type="ECO:0000259" key="7">
    <source>
        <dbReference type="Pfam" id="PF02770"/>
    </source>
</evidence>
<name>A0ABS5KR98_9ACTN</name>
<accession>A0ABS5KR98</accession>
<keyword evidence="5" id="KW-0560">Oxidoreductase</keyword>
<dbReference type="PROSITE" id="PS00072">
    <property type="entry name" value="ACYL_COA_DH_1"/>
    <property type="match status" value="1"/>
</dbReference>
<dbReference type="InterPro" id="IPR009075">
    <property type="entry name" value="AcylCo_DH/oxidase_C"/>
</dbReference>
<dbReference type="Pfam" id="PF02771">
    <property type="entry name" value="Acyl-CoA_dh_N"/>
    <property type="match status" value="1"/>
</dbReference>
<evidence type="ECO:0000256" key="2">
    <source>
        <dbReference type="ARBA" id="ARBA00009347"/>
    </source>
</evidence>
<dbReference type="InterPro" id="IPR036250">
    <property type="entry name" value="AcylCo_DH-like_C"/>
</dbReference>
<evidence type="ECO:0000256" key="3">
    <source>
        <dbReference type="ARBA" id="ARBA00022630"/>
    </source>
</evidence>
<dbReference type="PANTHER" id="PTHR43884">
    <property type="entry name" value="ACYL-COA DEHYDROGENASE"/>
    <property type="match status" value="1"/>
</dbReference>
<dbReference type="Gene3D" id="2.40.110.10">
    <property type="entry name" value="Butyryl-CoA Dehydrogenase, subunit A, domain 2"/>
    <property type="match status" value="1"/>
</dbReference>
<dbReference type="InterPro" id="IPR046373">
    <property type="entry name" value="Acyl-CoA_Oxase/DH_mid-dom_sf"/>
</dbReference>
<dbReference type="Pfam" id="PF00441">
    <property type="entry name" value="Acyl-CoA_dh_1"/>
    <property type="match status" value="1"/>
</dbReference>
<dbReference type="PANTHER" id="PTHR43884:SF19">
    <property type="entry name" value="ACYL-COA DEHYDROGENASE FADE4-RELATED"/>
    <property type="match status" value="1"/>
</dbReference>
<evidence type="ECO:0000259" key="6">
    <source>
        <dbReference type="Pfam" id="PF00441"/>
    </source>
</evidence>
<dbReference type="SUPFAM" id="SSF56645">
    <property type="entry name" value="Acyl-CoA dehydrogenase NM domain-like"/>
    <property type="match status" value="1"/>
</dbReference>
<evidence type="ECO:0000256" key="1">
    <source>
        <dbReference type="ARBA" id="ARBA00001974"/>
    </source>
</evidence>
<dbReference type="InterPro" id="IPR006091">
    <property type="entry name" value="Acyl-CoA_Oxase/DH_mid-dom"/>
</dbReference>
<evidence type="ECO:0000313" key="9">
    <source>
        <dbReference type="EMBL" id="MBS2548567.1"/>
    </source>
</evidence>
<organism evidence="9 10">
    <name type="scientific">Catenulispora pinistramenti</name>
    <dbReference type="NCBI Taxonomy" id="2705254"/>
    <lineage>
        <taxon>Bacteria</taxon>
        <taxon>Bacillati</taxon>
        <taxon>Actinomycetota</taxon>
        <taxon>Actinomycetes</taxon>
        <taxon>Catenulisporales</taxon>
        <taxon>Catenulisporaceae</taxon>
        <taxon>Catenulispora</taxon>
    </lineage>
</organism>
<dbReference type="InterPro" id="IPR037069">
    <property type="entry name" value="AcylCoA_DH/ox_N_sf"/>
</dbReference>
<keyword evidence="4 5" id="KW-0274">FAD</keyword>
<comment type="similarity">
    <text evidence="2 5">Belongs to the acyl-CoA dehydrogenase family.</text>
</comment>
<dbReference type="PIRSF" id="PIRSF016578">
    <property type="entry name" value="HsaA"/>
    <property type="match status" value="1"/>
</dbReference>
<dbReference type="RefSeq" id="WP_212010142.1">
    <property type="nucleotide sequence ID" value="NZ_JAAFYZ010000051.1"/>
</dbReference>
<evidence type="ECO:0000256" key="4">
    <source>
        <dbReference type="ARBA" id="ARBA00022827"/>
    </source>
</evidence>
<dbReference type="CDD" id="cd00567">
    <property type="entry name" value="ACAD"/>
    <property type="match status" value="1"/>
</dbReference>
<dbReference type="Proteomes" id="UP000730482">
    <property type="component" value="Unassembled WGS sequence"/>
</dbReference>
<feature type="domain" description="Acyl-CoA oxidase/dehydrogenase middle" evidence="7">
    <location>
        <begin position="111"/>
        <end position="199"/>
    </location>
</feature>
<evidence type="ECO:0000313" key="10">
    <source>
        <dbReference type="Proteomes" id="UP000730482"/>
    </source>
</evidence>
<keyword evidence="3 5" id="KW-0285">Flavoprotein</keyword>
<dbReference type="InterPro" id="IPR006089">
    <property type="entry name" value="Acyl-CoA_DH_CS"/>
</dbReference>
<comment type="cofactor">
    <cofactor evidence="1 5">
        <name>FAD</name>
        <dbReference type="ChEBI" id="CHEBI:57692"/>
    </cofactor>
</comment>